<sequence>MAAFSLYYIYRLSCSHYCVLYYVYFFSLARSSSLRRVCVPVHKVYIQVNYSLSLYVREQLHNRNIIIALYREFNIARI</sequence>
<accession>A0ABD2XBU1</accession>
<comment type="caution">
    <text evidence="2">The sequence shown here is derived from an EMBL/GenBank/DDBJ whole genome shotgun (WGS) entry which is preliminary data.</text>
</comment>
<dbReference type="AlphaFoldDB" id="A0ABD2XBU1"/>
<organism evidence="2 3">
    <name type="scientific">Trichogramma kaykai</name>
    <dbReference type="NCBI Taxonomy" id="54128"/>
    <lineage>
        <taxon>Eukaryota</taxon>
        <taxon>Metazoa</taxon>
        <taxon>Ecdysozoa</taxon>
        <taxon>Arthropoda</taxon>
        <taxon>Hexapoda</taxon>
        <taxon>Insecta</taxon>
        <taxon>Pterygota</taxon>
        <taxon>Neoptera</taxon>
        <taxon>Endopterygota</taxon>
        <taxon>Hymenoptera</taxon>
        <taxon>Apocrita</taxon>
        <taxon>Proctotrupomorpha</taxon>
        <taxon>Chalcidoidea</taxon>
        <taxon>Trichogrammatidae</taxon>
        <taxon>Trichogramma</taxon>
    </lineage>
</organism>
<protein>
    <recommendedName>
        <fullName evidence="4">Secreted protein</fullName>
    </recommendedName>
</protein>
<keyword evidence="1" id="KW-0812">Transmembrane</keyword>
<proteinExistence type="predicted"/>
<keyword evidence="1" id="KW-1133">Transmembrane helix</keyword>
<feature type="transmembrane region" description="Helical" evidence="1">
    <location>
        <begin position="6"/>
        <end position="26"/>
    </location>
</feature>
<evidence type="ECO:0000256" key="1">
    <source>
        <dbReference type="SAM" id="Phobius"/>
    </source>
</evidence>
<gene>
    <name evidence="2" type="ORF">TKK_004512</name>
</gene>
<keyword evidence="1" id="KW-0472">Membrane</keyword>
<keyword evidence="3" id="KW-1185">Reference proteome</keyword>
<dbReference type="EMBL" id="JBJJXI010000034">
    <property type="protein sequence ID" value="KAL3402575.1"/>
    <property type="molecule type" value="Genomic_DNA"/>
</dbReference>
<dbReference type="Proteomes" id="UP001627154">
    <property type="component" value="Unassembled WGS sequence"/>
</dbReference>
<evidence type="ECO:0008006" key="4">
    <source>
        <dbReference type="Google" id="ProtNLM"/>
    </source>
</evidence>
<reference evidence="2 3" key="1">
    <citation type="journal article" date="2024" name="bioRxiv">
        <title>A reference genome for Trichogramma kaykai: A tiny desert-dwelling parasitoid wasp with competing sex-ratio distorters.</title>
        <authorList>
            <person name="Culotta J."/>
            <person name="Lindsey A.R."/>
        </authorList>
    </citation>
    <scope>NUCLEOTIDE SEQUENCE [LARGE SCALE GENOMIC DNA]</scope>
    <source>
        <strain evidence="2 3">KSX58</strain>
    </source>
</reference>
<evidence type="ECO:0000313" key="2">
    <source>
        <dbReference type="EMBL" id="KAL3402575.1"/>
    </source>
</evidence>
<evidence type="ECO:0000313" key="3">
    <source>
        <dbReference type="Proteomes" id="UP001627154"/>
    </source>
</evidence>
<name>A0ABD2XBU1_9HYME</name>